<organism evidence="1 2">
    <name type="scientific">Oceaniferula marina</name>
    <dbReference type="NCBI Taxonomy" id="2748318"/>
    <lineage>
        <taxon>Bacteria</taxon>
        <taxon>Pseudomonadati</taxon>
        <taxon>Verrucomicrobiota</taxon>
        <taxon>Verrucomicrobiia</taxon>
        <taxon>Verrucomicrobiales</taxon>
        <taxon>Verrucomicrobiaceae</taxon>
        <taxon>Oceaniferula</taxon>
    </lineage>
</organism>
<sequence length="70" mass="7782">MDLPGLFDGRQKDIYYVQNGFSEGGRRIDHVIGIAVEVVLDDKVIKTVANTPSVLKIHKEKKITRVASSD</sequence>
<dbReference type="Proteomes" id="UP000557872">
    <property type="component" value="Unassembled WGS sequence"/>
</dbReference>
<accession>A0A851GAR8</accession>
<keyword evidence="2" id="KW-1185">Reference proteome</keyword>
<protein>
    <submittedName>
        <fullName evidence="1">Uncharacterized protein</fullName>
    </submittedName>
</protein>
<gene>
    <name evidence="1" type="ORF">HW115_01605</name>
</gene>
<evidence type="ECO:0000313" key="2">
    <source>
        <dbReference type="Proteomes" id="UP000557872"/>
    </source>
</evidence>
<dbReference type="RefSeq" id="WP_178930826.1">
    <property type="nucleotide sequence ID" value="NZ_JACBAZ010000001.1"/>
</dbReference>
<reference evidence="1 2" key="1">
    <citation type="submission" date="2020-07" db="EMBL/GenBank/DDBJ databases">
        <title>Roseicoccus Jingziensis gen. nov., sp. nov., isolated from coastal seawater.</title>
        <authorList>
            <person name="Feng X."/>
        </authorList>
    </citation>
    <scope>NUCLEOTIDE SEQUENCE [LARGE SCALE GENOMIC DNA]</scope>
    <source>
        <strain evidence="1 2">N1E253</strain>
    </source>
</reference>
<evidence type="ECO:0000313" key="1">
    <source>
        <dbReference type="EMBL" id="NWK54289.1"/>
    </source>
</evidence>
<dbReference type="AlphaFoldDB" id="A0A851GAR8"/>
<dbReference type="EMBL" id="JACBAZ010000001">
    <property type="protein sequence ID" value="NWK54289.1"/>
    <property type="molecule type" value="Genomic_DNA"/>
</dbReference>
<name>A0A851GAR8_9BACT</name>
<comment type="caution">
    <text evidence="1">The sequence shown here is derived from an EMBL/GenBank/DDBJ whole genome shotgun (WGS) entry which is preliminary data.</text>
</comment>
<proteinExistence type="predicted"/>